<dbReference type="Pfam" id="PF08484">
    <property type="entry name" value="Methyltransf_14"/>
    <property type="match status" value="1"/>
</dbReference>
<accession>M6CJK3</accession>
<proteinExistence type="predicted"/>
<dbReference type="CDD" id="cd02440">
    <property type="entry name" value="AdoMet_MTases"/>
    <property type="match status" value="1"/>
</dbReference>
<dbReference type="GO" id="GO:0032259">
    <property type="term" value="P:methylation"/>
    <property type="evidence" value="ECO:0007669"/>
    <property type="project" value="UniProtKB-KW"/>
</dbReference>
<dbReference type="PANTHER" id="PTHR43861:SF5">
    <property type="entry name" value="BLL5978 PROTEIN"/>
    <property type="match status" value="1"/>
</dbReference>
<dbReference type="InterPro" id="IPR029063">
    <property type="entry name" value="SAM-dependent_MTases_sf"/>
</dbReference>
<evidence type="ECO:0000313" key="4">
    <source>
        <dbReference type="Proteomes" id="UP000011988"/>
    </source>
</evidence>
<keyword evidence="3" id="KW-0808">Transferase</keyword>
<evidence type="ECO:0000313" key="3">
    <source>
        <dbReference type="EMBL" id="EMJ92072.1"/>
    </source>
</evidence>
<gene>
    <name evidence="3" type="ORF">LEP1GSC194_1389</name>
</gene>
<dbReference type="InterPro" id="IPR013630">
    <property type="entry name" value="Methyltransf_Zn-bd_dom_put"/>
</dbReference>
<keyword evidence="3" id="KW-0489">Methyltransferase</keyword>
<dbReference type="Pfam" id="PF08421">
    <property type="entry name" value="Methyltransf_13"/>
    <property type="match status" value="1"/>
</dbReference>
<dbReference type="InterPro" id="IPR013691">
    <property type="entry name" value="MeTrfase_14"/>
</dbReference>
<dbReference type="SUPFAM" id="SSF53335">
    <property type="entry name" value="S-adenosyl-L-methionine-dependent methyltransferases"/>
    <property type="match status" value="1"/>
</dbReference>
<dbReference type="PATRIC" id="fig|1218565.3.peg.3742"/>
<dbReference type="Proteomes" id="UP000011988">
    <property type="component" value="Unassembled WGS sequence"/>
</dbReference>
<dbReference type="Gene3D" id="3.40.50.150">
    <property type="entry name" value="Vaccinia Virus protein VP39"/>
    <property type="match status" value="1"/>
</dbReference>
<dbReference type="Gene3D" id="3.40.50.720">
    <property type="entry name" value="NAD(P)-binding Rossmann-like Domain"/>
    <property type="match status" value="1"/>
</dbReference>
<dbReference type="AlphaFoldDB" id="M6CJK3"/>
<sequence>MKQVNCRVCNEPLQKILNLGRQPLGNGFLSEDKFKDEYFFQMEVGFSETSKMLQLLEQPEPEKMFHEEYAFFSSTSKYMEKHFKEFAELILGSKFLSKEKPFVVELGCNDGIMLKNFAQKNIDHLGIEPSRNVAAIANQNGVKTISEFFDANVAKKIVDKHGQADAFLAANVMCHIPDIKSVVKGIAALLKPTGVAMFEDPYLGDVVEKTSYDQIYDEHVFLFSALSIQYLFNLYDFELIDLLPQKTHGGSMRYVLAHKGAYPVSEAVHRILEKEKQQGLDKLETFTQFRRNVEKSKTDLVSLLKEIKSQGKRVVGYAATSKSTTILNYCGIGPDLIDFISDTTPIKQGKFSPGVHIPVKAYSEFKSVYPEYAFLLAWNHSEEIMANEQAFMQSGGKWITHVPSVRVVQ</sequence>
<comment type="caution">
    <text evidence="3">The sequence shown here is derived from an EMBL/GenBank/DDBJ whole genome shotgun (WGS) entry which is preliminary data.</text>
</comment>
<organism evidence="3 4">
    <name type="scientific">Leptospira alstonii serovar Sichuan str. 79601</name>
    <dbReference type="NCBI Taxonomy" id="1218565"/>
    <lineage>
        <taxon>Bacteria</taxon>
        <taxon>Pseudomonadati</taxon>
        <taxon>Spirochaetota</taxon>
        <taxon>Spirochaetia</taxon>
        <taxon>Leptospirales</taxon>
        <taxon>Leptospiraceae</taxon>
        <taxon>Leptospira</taxon>
    </lineage>
</organism>
<dbReference type="RefSeq" id="WP_020774698.1">
    <property type="nucleotide sequence ID" value="NZ_ANIK01000093.1"/>
</dbReference>
<dbReference type="Gene3D" id="6.10.250.3100">
    <property type="match status" value="1"/>
</dbReference>
<evidence type="ECO:0000259" key="1">
    <source>
        <dbReference type="Pfam" id="PF08421"/>
    </source>
</evidence>
<reference evidence="3 4" key="1">
    <citation type="submission" date="2013-01" db="EMBL/GenBank/DDBJ databases">
        <authorList>
            <person name="Harkins D.M."/>
            <person name="Durkin A.S."/>
            <person name="Brinkac L.M."/>
            <person name="Haft D.H."/>
            <person name="Selengut J.D."/>
            <person name="Sanka R."/>
            <person name="DePew J."/>
            <person name="Purushe J."/>
            <person name="Galloway R.L."/>
            <person name="Vinetz J.M."/>
            <person name="Sutton G.G."/>
            <person name="Nierman W.C."/>
            <person name="Fouts D.E."/>
        </authorList>
    </citation>
    <scope>NUCLEOTIDE SEQUENCE [LARGE SCALE GENOMIC DNA]</scope>
    <source>
        <strain evidence="3 4">79601</strain>
    </source>
</reference>
<dbReference type="PANTHER" id="PTHR43861">
    <property type="entry name" value="TRANS-ACONITATE 2-METHYLTRANSFERASE-RELATED"/>
    <property type="match status" value="1"/>
</dbReference>
<dbReference type="GO" id="GO:0008168">
    <property type="term" value="F:methyltransferase activity"/>
    <property type="evidence" value="ECO:0007669"/>
    <property type="project" value="UniProtKB-KW"/>
</dbReference>
<dbReference type="InterPro" id="IPR038576">
    <property type="entry name" value="Methyltransf_Zn-bd_dom_put_sf"/>
</dbReference>
<dbReference type="OrthoDB" id="9815644at2"/>
<feature type="domain" description="Methyltransferase putative zinc binding" evidence="1">
    <location>
        <begin position="6"/>
        <end position="65"/>
    </location>
</feature>
<protein>
    <submittedName>
        <fullName evidence="3">C-methyltransferase C-terminal domain protein</fullName>
    </submittedName>
</protein>
<dbReference type="Pfam" id="PF13489">
    <property type="entry name" value="Methyltransf_23"/>
    <property type="match status" value="1"/>
</dbReference>
<name>M6CJK3_9LEPT</name>
<dbReference type="Gene3D" id="6.20.50.110">
    <property type="entry name" value="Methyltransferase, zinc-binding domain"/>
    <property type="match status" value="1"/>
</dbReference>
<feature type="domain" description="C-methyltransferase" evidence="2">
    <location>
        <begin position="247"/>
        <end position="403"/>
    </location>
</feature>
<evidence type="ECO:0000259" key="2">
    <source>
        <dbReference type="Pfam" id="PF08484"/>
    </source>
</evidence>
<dbReference type="EMBL" id="ANIK01000093">
    <property type="protein sequence ID" value="EMJ92072.1"/>
    <property type="molecule type" value="Genomic_DNA"/>
</dbReference>